<keyword evidence="4" id="KW-1185">Reference proteome</keyword>
<dbReference type="AlphaFoldDB" id="A0A1I1MG29"/>
<accession>A0A1I1MG29</accession>
<feature type="domain" description="TonB-dependent receptor plug" evidence="2">
    <location>
        <begin position="144"/>
        <end position="221"/>
    </location>
</feature>
<feature type="chain" id="PRO_5011732902" evidence="1">
    <location>
        <begin position="22"/>
        <end position="830"/>
    </location>
</feature>
<protein>
    <submittedName>
        <fullName evidence="3">TonB-dependent Receptor Plug Domain</fullName>
    </submittedName>
</protein>
<dbReference type="RefSeq" id="WP_091515401.1">
    <property type="nucleotide sequence ID" value="NZ_FOLE01000010.1"/>
</dbReference>
<keyword evidence="1" id="KW-0732">Signal</keyword>
<dbReference type="OrthoDB" id="1108759at2"/>
<dbReference type="Gene3D" id="2.60.40.1120">
    <property type="entry name" value="Carboxypeptidase-like, regulatory domain"/>
    <property type="match status" value="1"/>
</dbReference>
<dbReference type="InterPro" id="IPR037066">
    <property type="entry name" value="Plug_dom_sf"/>
</dbReference>
<keyword evidence="3" id="KW-0675">Receptor</keyword>
<reference evidence="3 4" key="1">
    <citation type="submission" date="2016-10" db="EMBL/GenBank/DDBJ databases">
        <authorList>
            <person name="de Groot N.N."/>
        </authorList>
    </citation>
    <scope>NUCLEOTIDE SEQUENCE [LARGE SCALE GENOMIC DNA]</scope>
    <source>
        <strain evidence="3 4">DSM 6793</strain>
    </source>
</reference>
<sequence>MIRSFALLVGVLLFTVNFCVAQQPTATLKGTITQPDGQAIPFASVGIKNAKIGANTAENGTFELSVPAGQNLVLLVSRVGFKPYSQTVFLKNGEVKELKISLKDSSLMATVDVQTKHYTEKREQVSLTTLDPRHSKVLPSPFGEFNRLLATLPGVVSNNELSSQYSVRGGNFDENLVYVNDIEIYRPFLVRSGQQEGLSFVNPDLVKNVEFSSGGWQPRFGDKLSSVLNIDYKEPVRTAGSATLGLLAQSAHMETSLAGGRVSVVAGVRRKTAQYLFSSTEVTKGLETKGEYFPKFMDFQAYVNTDLRNRNRENRRLDSLKGRKTTLGVLMSYAHNRYLVRPTERKTTFGSLQGGVMRLYVDFDGQEIMEYATLQSGLKLSHRHNRKSQMDFILSGVWTRERERFDVEGVYNICDVETDPSKSNFNECVFERGAGSYYNYGRNDLDATIYNFLNRNYYDPDSMNHFEYGVGASLESIKDKLYEYNFIDSADYVDITEFLKTKNNLNTYRLSAYAQHTIRGERSVFTYGVRANFWSYNKQWLVSPRVQYSYRPRWPKRDAIVKAAVGVYQQAPFYREMRDQNGVLNPNIKAQTSYHVIGGLDFKFMMWEREFKFTSEVYFKYITNLIPYDVDNVRIRYYARNMGVAYATGADFRVGGEFVKGAESWFSLGIMSTRENIDGDSTHGYDANGNLVKTGERGFIRRPTDQRVTLGAFFQDHLPNNPSAKVYLNLVVGTGLPFGVPNNIDQRAVFSSPPYRRVDIGFSKVIAVRDKSAKMGKYFDTVSLGLEILNLLGAQNTISYMWVKDYYNTQYAIPNTLSARFVNARVLMRF</sequence>
<evidence type="ECO:0000313" key="4">
    <source>
        <dbReference type="Proteomes" id="UP000199514"/>
    </source>
</evidence>
<dbReference type="InterPro" id="IPR012910">
    <property type="entry name" value="Plug_dom"/>
</dbReference>
<gene>
    <name evidence="3" type="ORF">SAMN05421780_110180</name>
</gene>
<evidence type="ECO:0000313" key="3">
    <source>
        <dbReference type="EMBL" id="SFC84451.1"/>
    </source>
</evidence>
<dbReference type="STRING" id="927664.SAMN05421780_110180"/>
<feature type="signal peptide" evidence="1">
    <location>
        <begin position="1"/>
        <end position="21"/>
    </location>
</feature>
<name>A0A1I1MG29_9BACT</name>
<evidence type="ECO:0000256" key="1">
    <source>
        <dbReference type="SAM" id="SignalP"/>
    </source>
</evidence>
<evidence type="ECO:0000259" key="2">
    <source>
        <dbReference type="Pfam" id="PF07715"/>
    </source>
</evidence>
<dbReference type="InterPro" id="IPR008969">
    <property type="entry name" value="CarboxyPept-like_regulatory"/>
</dbReference>
<dbReference type="SUPFAM" id="SSF49464">
    <property type="entry name" value="Carboxypeptidase regulatory domain-like"/>
    <property type="match status" value="1"/>
</dbReference>
<dbReference type="Pfam" id="PF13715">
    <property type="entry name" value="CarbopepD_reg_2"/>
    <property type="match status" value="1"/>
</dbReference>
<proteinExistence type="predicted"/>
<dbReference type="Proteomes" id="UP000199514">
    <property type="component" value="Unassembled WGS sequence"/>
</dbReference>
<dbReference type="Gene3D" id="2.170.130.10">
    <property type="entry name" value="TonB-dependent receptor, plug domain"/>
    <property type="match status" value="1"/>
</dbReference>
<dbReference type="EMBL" id="FOLE01000010">
    <property type="protein sequence ID" value="SFC84451.1"/>
    <property type="molecule type" value="Genomic_DNA"/>
</dbReference>
<dbReference type="Pfam" id="PF07715">
    <property type="entry name" value="Plug"/>
    <property type="match status" value="1"/>
</dbReference>
<organism evidence="3 4">
    <name type="scientific">Flexibacter flexilis DSM 6793</name>
    <dbReference type="NCBI Taxonomy" id="927664"/>
    <lineage>
        <taxon>Bacteria</taxon>
        <taxon>Pseudomonadati</taxon>
        <taxon>Bacteroidota</taxon>
        <taxon>Cytophagia</taxon>
        <taxon>Cytophagales</taxon>
        <taxon>Flexibacteraceae</taxon>
        <taxon>Flexibacter</taxon>
    </lineage>
</organism>
<dbReference type="SUPFAM" id="SSF56935">
    <property type="entry name" value="Porins"/>
    <property type="match status" value="1"/>
</dbReference>